<feature type="transmembrane region" description="Helical" evidence="1">
    <location>
        <begin position="112"/>
        <end position="131"/>
    </location>
</feature>
<gene>
    <name evidence="2" type="ORF">C4520_01435</name>
</gene>
<dbReference type="SUPFAM" id="SSF103501">
    <property type="entry name" value="Respiratory nitrate reductase 1 gamma chain"/>
    <property type="match status" value="1"/>
</dbReference>
<name>A0A3A4P651_ABYX5</name>
<dbReference type="Proteomes" id="UP000265882">
    <property type="component" value="Unassembled WGS sequence"/>
</dbReference>
<reference evidence="2 3" key="1">
    <citation type="journal article" date="2017" name="ISME J.">
        <title>Energy and carbon metabolisms in a deep terrestrial subsurface fluid microbial community.</title>
        <authorList>
            <person name="Momper L."/>
            <person name="Jungbluth S.P."/>
            <person name="Lee M.D."/>
            <person name="Amend J.P."/>
        </authorList>
    </citation>
    <scope>NUCLEOTIDE SEQUENCE [LARGE SCALE GENOMIC DNA]</scope>
    <source>
        <strain evidence="2">SURF_5</strain>
    </source>
</reference>
<keyword evidence="1" id="KW-0812">Transmembrane</keyword>
<dbReference type="NCBIfam" id="NF045723">
    <property type="entry name" value="memb_anch_TmcC"/>
    <property type="match status" value="1"/>
</dbReference>
<dbReference type="Gene3D" id="1.20.950.20">
    <property type="entry name" value="Transmembrane di-heme cytochromes, Chain C"/>
    <property type="match status" value="1"/>
</dbReference>
<accession>A0A3A4P651</accession>
<dbReference type="InterPro" id="IPR036197">
    <property type="entry name" value="NarG-like_sf"/>
</dbReference>
<dbReference type="AlphaFoldDB" id="A0A3A4P651"/>
<proteinExistence type="predicted"/>
<keyword evidence="1" id="KW-1133">Transmembrane helix</keyword>
<feature type="transmembrane region" description="Helical" evidence="1">
    <location>
        <begin position="68"/>
        <end position="92"/>
    </location>
</feature>
<sequence length="215" mass="24774">MFEFVSGPLVWLAFIVFAGGCAYRLGWMFVTARKDRVVYPYMSLKYGLRSLLHWIVPFASVNMRKHPVMTVVTFLFHICLIATPVLLTAHVVMLREAIGLSWWTLPPLAADIMTIMVLIGGVFFIARRIRLPEVRNVTDYSDYLLIAVVLAPFATGFIAHHQFFAYKTMVILHIVTGVLWLIAIPFTRLAHMLYFVFTRMYMGSEFGFVRNARDW</sequence>
<feature type="transmembrane region" description="Helical" evidence="1">
    <location>
        <begin position="143"/>
        <end position="164"/>
    </location>
</feature>
<feature type="transmembrane region" description="Helical" evidence="1">
    <location>
        <begin position="170"/>
        <end position="197"/>
    </location>
</feature>
<protein>
    <submittedName>
        <fullName evidence="2">Nitrate reductase</fullName>
    </submittedName>
</protein>
<evidence type="ECO:0000256" key="1">
    <source>
        <dbReference type="SAM" id="Phobius"/>
    </source>
</evidence>
<dbReference type="EMBL" id="QZKU01000015">
    <property type="protein sequence ID" value="RJP25966.1"/>
    <property type="molecule type" value="Genomic_DNA"/>
</dbReference>
<keyword evidence="1" id="KW-0472">Membrane</keyword>
<organism evidence="2 3">
    <name type="scientific">Abyssobacteria bacterium (strain SURF_5)</name>
    <dbReference type="NCBI Taxonomy" id="2093360"/>
    <lineage>
        <taxon>Bacteria</taxon>
        <taxon>Pseudomonadati</taxon>
        <taxon>Candidatus Hydrogenedentota</taxon>
        <taxon>Candidatus Abyssobacteria</taxon>
    </lineage>
</organism>
<evidence type="ECO:0000313" key="3">
    <source>
        <dbReference type="Proteomes" id="UP000265882"/>
    </source>
</evidence>
<comment type="caution">
    <text evidence="2">The sequence shown here is derived from an EMBL/GenBank/DDBJ whole genome shotgun (WGS) entry which is preliminary data.</text>
</comment>
<evidence type="ECO:0000313" key="2">
    <source>
        <dbReference type="EMBL" id="RJP25966.1"/>
    </source>
</evidence>